<dbReference type="InterPro" id="IPR050478">
    <property type="entry name" value="Ethylene_sulfur-biosynth"/>
</dbReference>
<dbReference type="SUPFAM" id="SSF53383">
    <property type="entry name" value="PLP-dependent transferases"/>
    <property type="match status" value="2"/>
</dbReference>
<dbReference type="CDD" id="cd00609">
    <property type="entry name" value="AAT_like"/>
    <property type="match status" value="1"/>
</dbReference>
<dbReference type="GO" id="GO:0016847">
    <property type="term" value="F:1-aminocyclopropane-1-carboxylate synthase activity"/>
    <property type="evidence" value="ECO:0007669"/>
    <property type="project" value="UniProtKB-EC"/>
</dbReference>
<dbReference type="InterPro" id="IPR004839">
    <property type="entry name" value="Aminotransferase_I/II_large"/>
</dbReference>
<evidence type="ECO:0000259" key="10">
    <source>
        <dbReference type="Pfam" id="PF00155"/>
    </source>
</evidence>
<feature type="domain" description="Aminotransferase class I/classII large" evidence="10">
    <location>
        <begin position="387"/>
        <end position="655"/>
    </location>
</feature>
<keyword evidence="4" id="KW-0949">S-adenosyl-L-methionine</keyword>
<evidence type="ECO:0000256" key="7">
    <source>
        <dbReference type="ARBA" id="ARBA00037888"/>
    </source>
</evidence>
<dbReference type="Gene3D" id="3.40.640.10">
    <property type="entry name" value="Type I PLP-dependent aspartate aminotransferase-like (Major domain)"/>
    <property type="match status" value="2"/>
</dbReference>
<comment type="cofactor">
    <cofactor evidence="1">
        <name>pyridoxal 5'-phosphate</name>
        <dbReference type="ChEBI" id="CHEBI:597326"/>
    </cofactor>
</comment>
<name>A0A4S4ETE5_CAMSN</name>
<evidence type="ECO:0000256" key="2">
    <source>
        <dbReference type="ARBA" id="ARBA00007441"/>
    </source>
</evidence>
<keyword evidence="12" id="KW-1185">Reference proteome</keyword>
<keyword evidence="5" id="KW-0663">Pyridoxal phosphate</keyword>
<evidence type="ECO:0000256" key="5">
    <source>
        <dbReference type="ARBA" id="ARBA00022898"/>
    </source>
</evidence>
<dbReference type="InterPro" id="IPR004838">
    <property type="entry name" value="NHTrfase_class1_PyrdxlP-BS"/>
</dbReference>
<comment type="catalytic activity">
    <reaction evidence="9">
        <text>S-adenosyl-L-methionine = 1-aminocyclopropane-1-carboxylate + S-methyl-5'-thioadenosine + H(+)</text>
        <dbReference type="Rhea" id="RHEA:21744"/>
        <dbReference type="ChEBI" id="CHEBI:15378"/>
        <dbReference type="ChEBI" id="CHEBI:17509"/>
        <dbReference type="ChEBI" id="CHEBI:58360"/>
        <dbReference type="ChEBI" id="CHEBI:59789"/>
        <dbReference type="EC" id="4.4.1.14"/>
    </reaction>
</comment>
<sequence length="709" mass="79745">MKQNLKAKAAKDITSFRRGIISSLRVVEQFIERDYEIEAVEIVEHFRVADLGATNIEEEFGFVNSEKIENRNRGRRREKWIRGDKGCWGGESGVSESSVGKSLYEEDDRKEVLKAAEKAWIHDGHSWSEWMWEKHLTKKREDGKPRLPSYGKAKFVKGFGKGKGKGKGKEKKIKKMGLVSANDDHQLLSKIATNDGHGENCAYFDGWKAYDNDPFHPIENRNGVIQMGLSENQLSFDLIEDWIRKNPNAAICTTEGANAFKDIANFQDYHGLPEFRNALAKFMRRVRGGRVSFDPNRIVMSGGATGANELLMFCLANPGDAFLIPTPYYPAVAQWVREENLGSGSLLLLEVPSSNPTPHGLLCGPLEVCLVVNFRALRISPILRLDLRWRTGVQLLPIICKSSNNFKITIEALEEAYNKAAEANIKVKGLIISNPSNPLGTILDMETLKSLVTFINKRNIHLVCNEIYSSTIFKPPSFISISEIIQHLECNSDLIHIVYSLSKDMGFPGFRVGIVYSYNDAVVNCGRKMSSFGLVSSQTQHLLALMLSDDDFVGRFLGESSKRIGNRHKHFTMGLEEVEINCLPGNAGLFCWMDLRSLLKEPTFEDEMALWHVIIKEVKLNVSPGSSFHCVEPGWFRVCFANMDDATVAVALRRIQTFVAQTKKGEALLKNKPWQKKLQRSFSSQTYDDGLMSPHMLSPHSSIPHSPLL</sequence>
<evidence type="ECO:0000256" key="8">
    <source>
        <dbReference type="ARBA" id="ARBA00039053"/>
    </source>
</evidence>
<dbReference type="InterPro" id="IPR015424">
    <property type="entry name" value="PyrdxlP-dep_Trfase"/>
</dbReference>
<comment type="caution">
    <text evidence="11">The sequence shown here is derived from an EMBL/GenBank/DDBJ whole genome shotgun (WGS) entry which is preliminary data.</text>
</comment>
<keyword evidence="6" id="KW-0456">Lyase</keyword>
<comment type="pathway">
    <text evidence="7">Alkene biosynthesis; ethylene biosynthesis via S-adenosyl-L-methionine; ethylene from S-adenosyl-L-methionine: step 1/2.</text>
</comment>
<dbReference type="PANTHER" id="PTHR43795:SF6">
    <property type="entry name" value="1-AMINOCYCLOPROPANE-1-CARBOXYLATE SYNTHASE 6"/>
    <property type="match status" value="1"/>
</dbReference>
<keyword evidence="3" id="KW-0266">Ethylene biosynthesis</keyword>
<comment type="similarity">
    <text evidence="2">Belongs to the class-I pyridoxal-phosphate-dependent aminotransferase family.</text>
</comment>
<dbReference type="Gene3D" id="3.90.1150.10">
    <property type="entry name" value="Aspartate Aminotransferase, domain 1"/>
    <property type="match status" value="2"/>
</dbReference>
<dbReference type="GO" id="GO:0030170">
    <property type="term" value="F:pyridoxal phosphate binding"/>
    <property type="evidence" value="ECO:0007669"/>
    <property type="project" value="InterPro"/>
</dbReference>
<organism evidence="11 12">
    <name type="scientific">Camellia sinensis var. sinensis</name>
    <name type="common">China tea</name>
    <dbReference type="NCBI Taxonomy" id="542762"/>
    <lineage>
        <taxon>Eukaryota</taxon>
        <taxon>Viridiplantae</taxon>
        <taxon>Streptophyta</taxon>
        <taxon>Embryophyta</taxon>
        <taxon>Tracheophyta</taxon>
        <taxon>Spermatophyta</taxon>
        <taxon>Magnoliopsida</taxon>
        <taxon>eudicotyledons</taxon>
        <taxon>Gunneridae</taxon>
        <taxon>Pentapetalae</taxon>
        <taxon>asterids</taxon>
        <taxon>Ericales</taxon>
        <taxon>Theaceae</taxon>
        <taxon>Camellia</taxon>
    </lineage>
</organism>
<dbReference type="STRING" id="542762.A0A4S4ETE5"/>
<gene>
    <name evidence="11" type="ORF">TEA_012834</name>
</gene>
<evidence type="ECO:0000256" key="1">
    <source>
        <dbReference type="ARBA" id="ARBA00001933"/>
    </source>
</evidence>
<evidence type="ECO:0000256" key="9">
    <source>
        <dbReference type="ARBA" id="ARBA00049554"/>
    </source>
</evidence>
<protein>
    <recommendedName>
        <fullName evidence="8">1-aminocyclopropane-1-carboxylate synthase</fullName>
        <ecNumber evidence="8">4.4.1.14</ecNumber>
    </recommendedName>
</protein>
<evidence type="ECO:0000256" key="6">
    <source>
        <dbReference type="ARBA" id="ARBA00023239"/>
    </source>
</evidence>
<dbReference type="PROSITE" id="PS00105">
    <property type="entry name" value="AA_TRANSFER_CLASS_1"/>
    <property type="match status" value="1"/>
</dbReference>
<dbReference type="GO" id="GO:0009693">
    <property type="term" value="P:ethylene biosynthetic process"/>
    <property type="evidence" value="ECO:0007669"/>
    <property type="project" value="UniProtKB-KW"/>
</dbReference>
<accession>A0A4S4ETE5</accession>
<dbReference type="InterPro" id="IPR015421">
    <property type="entry name" value="PyrdxlP-dep_Trfase_major"/>
</dbReference>
<dbReference type="InterPro" id="IPR015422">
    <property type="entry name" value="PyrdxlP-dep_Trfase_small"/>
</dbReference>
<evidence type="ECO:0000313" key="11">
    <source>
        <dbReference type="EMBL" id="THG19496.1"/>
    </source>
</evidence>
<dbReference type="Proteomes" id="UP000306102">
    <property type="component" value="Unassembled WGS sequence"/>
</dbReference>
<reference evidence="11 12" key="1">
    <citation type="journal article" date="2018" name="Proc. Natl. Acad. Sci. U.S.A.">
        <title>Draft genome sequence of Camellia sinensis var. sinensis provides insights into the evolution of the tea genome and tea quality.</title>
        <authorList>
            <person name="Wei C."/>
            <person name="Yang H."/>
            <person name="Wang S."/>
            <person name="Zhao J."/>
            <person name="Liu C."/>
            <person name="Gao L."/>
            <person name="Xia E."/>
            <person name="Lu Y."/>
            <person name="Tai Y."/>
            <person name="She G."/>
            <person name="Sun J."/>
            <person name="Cao H."/>
            <person name="Tong W."/>
            <person name="Gao Q."/>
            <person name="Li Y."/>
            <person name="Deng W."/>
            <person name="Jiang X."/>
            <person name="Wang W."/>
            <person name="Chen Q."/>
            <person name="Zhang S."/>
            <person name="Li H."/>
            <person name="Wu J."/>
            <person name="Wang P."/>
            <person name="Li P."/>
            <person name="Shi C."/>
            <person name="Zheng F."/>
            <person name="Jian J."/>
            <person name="Huang B."/>
            <person name="Shan D."/>
            <person name="Shi M."/>
            <person name="Fang C."/>
            <person name="Yue Y."/>
            <person name="Li F."/>
            <person name="Li D."/>
            <person name="Wei S."/>
            <person name="Han B."/>
            <person name="Jiang C."/>
            <person name="Yin Y."/>
            <person name="Xia T."/>
            <person name="Zhang Z."/>
            <person name="Bennetzen J.L."/>
            <person name="Zhao S."/>
            <person name="Wan X."/>
        </authorList>
    </citation>
    <scope>NUCLEOTIDE SEQUENCE [LARGE SCALE GENOMIC DNA]</scope>
    <source>
        <strain evidence="12">cv. Shuchazao</strain>
        <tissue evidence="11">Leaf</tissue>
    </source>
</reference>
<evidence type="ECO:0000256" key="4">
    <source>
        <dbReference type="ARBA" id="ARBA00022691"/>
    </source>
</evidence>
<evidence type="ECO:0000313" key="12">
    <source>
        <dbReference type="Proteomes" id="UP000306102"/>
    </source>
</evidence>
<proteinExistence type="inferred from homology"/>
<dbReference type="EC" id="4.4.1.14" evidence="8"/>
<dbReference type="Pfam" id="PF00155">
    <property type="entry name" value="Aminotran_1_2"/>
    <property type="match status" value="2"/>
</dbReference>
<dbReference type="PRINTS" id="PR00753">
    <property type="entry name" value="ACCSYNTHASE"/>
</dbReference>
<feature type="domain" description="Aminotransferase class I/classII large" evidence="10">
    <location>
        <begin position="225"/>
        <end position="337"/>
    </location>
</feature>
<dbReference type="GO" id="GO:0008483">
    <property type="term" value="F:transaminase activity"/>
    <property type="evidence" value="ECO:0007669"/>
    <property type="project" value="TreeGrafter"/>
</dbReference>
<dbReference type="AlphaFoldDB" id="A0A4S4ETE5"/>
<evidence type="ECO:0000256" key="3">
    <source>
        <dbReference type="ARBA" id="ARBA00022666"/>
    </source>
</evidence>
<dbReference type="EMBL" id="SDRB02002388">
    <property type="protein sequence ID" value="THG19496.1"/>
    <property type="molecule type" value="Genomic_DNA"/>
</dbReference>
<dbReference type="PANTHER" id="PTHR43795">
    <property type="entry name" value="BIFUNCTIONAL ASPARTATE AMINOTRANSFERASE AND GLUTAMATE/ASPARTATE-PREPHENATE AMINOTRANSFERASE-RELATED"/>
    <property type="match status" value="1"/>
</dbReference>